<feature type="transmembrane region" description="Helical" evidence="4">
    <location>
        <begin position="213"/>
        <end position="234"/>
    </location>
</feature>
<dbReference type="Pfam" id="PF12833">
    <property type="entry name" value="HTH_18"/>
    <property type="match status" value="1"/>
</dbReference>
<feature type="transmembrane region" description="Helical" evidence="4">
    <location>
        <begin position="39"/>
        <end position="61"/>
    </location>
</feature>
<dbReference type="Gene3D" id="1.10.10.60">
    <property type="entry name" value="Homeodomain-like"/>
    <property type="match status" value="2"/>
</dbReference>
<dbReference type="InterPro" id="IPR018060">
    <property type="entry name" value="HTH_AraC"/>
</dbReference>
<dbReference type="RefSeq" id="WP_124876042.1">
    <property type="nucleotide sequence ID" value="NZ_RQJO01000008.1"/>
</dbReference>
<dbReference type="Proteomes" id="UP000271925">
    <property type="component" value="Unassembled WGS sequence"/>
</dbReference>
<proteinExistence type="predicted"/>
<organism evidence="6 7">
    <name type="scientific">Larkinella rosea</name>
    <dbReference type="NCBI Taxonomy" id="2025312"/>
    <lineage>
        <taxon>Bacteria</taxon>
        <taxon>Pseudomonadati</taxon>
        <taxon>Bacteroidota</taxon>
        <taxon>Cytophagia</taxon>
        <taxon>Cytophagales</taxon>
        <taxon>Spirosomataceae</taxon>
        <taxon>Larkinella</taxon>
    </lineage>
</organism>
<feature type="transmembrane region" description="Helical" evidence="4">
    <location>
        <begin position="6"/>
        <end position="27"/>
    </location>
</feature>
<dbReference type="PANTHER" id="PTHR43280:SF29">
    <property type="entry name" value="ARAC-FAMILY TRANSCRIPTIONAL REGULATOR"/>
    <property type="match status" value="1"/>
</dbReference>
<dbReference type="PROSITE" id="PS01124">
    <property type="entry name" value="HTH_ARAC_FAMILY_2"/>
    <property type="match status" value="1"/>
</dbReference>
<dbReference type="SMART" id="SM00342">
    <property type="entry name" value="HTH_ARAC"/>
    <property type="match status" value="1"/>
</dbReference>
<dbReference type="SUPFAM" id="SSF46689">
    <property type="entry name" value="Homeodomain-like"/>
    <property type="match status" value="1"/>
</dbReference>
<evidence type="ECO:0000256" key="2">
    <source>
        <dbReference type="ARBA" id="ARBA00023125"/>
    </source>
</evidence>
<evidence type="ECO:0000256" key="4">
    <source>
        <dbReference type="SAM" id="Phobius"/>
    </source>
</evidence>
<evidence type="ECO:0000259" key="5">
    <source>
        <dbReference type="PROSITE" id="PS01124"/>
    </source>
</evidence>
<dbReference type="InterPro" id="IPR018062">
    <property type="entry name" value="HTH_AraC-typ_CS"/>
</dbReference>
<keyword evidence="4" id="KW-0472">Membrane</keyword>
<dbReference type="PANTHER" id="PTHR43280">
    <property type="entry name" value="ARAC-FAMILY TRANSCRIPTIONAL REGULATOR"/>
    <property type="match status" value="1"/>
</dbReference>
<accession>A0A3P1BVB0</accession>
<reference evidence="6 7" key="1">
    <citation type="submission" date="2018-11" db="EMBL/GenBank/DDBJ databases">
        <authorList>
            <person name="Zhou Z."/>
            <person name="Wang G."/>
        </authorList>
    </citation>
    <scope>NUCLEOTIDE SEQUENCE [LARGE SCALE GENOMIC DNA]</scope>
    <source>
        <strain evidence="6 7">KCTC52004</strain>
    </source>
</reference>
<evidence type="ECO:0000313" key="6">
    <source>
        <dbReference type="EMBL" id="RRB04932.1"/>
    </source>
</evidence>
<keyword evidence="1" id="KW-0805">Transcription regulation</keyword>
<feature type="domain" description="HTH araC/xylS-type" evidence="5">
    <location>
        <begin position="269"/>
        <end position="373"/>
    </location>
</feature>
<feature type="transmembrane region" description="Helical" evidence="4">
    <location>
        <begin position="67"/>
        <end position="88"/>
    </location>
</feature>
<keyword evidence="4" id="KW-0812">Transmembrane</keyword>
<keyword evidence="7" id="KW-1185">Reference proteome</keyword>
<dbReference type="AlphaFoldDB" id="A0A3P1BVB0"/>
<feature type="transmembrane region" description="Helical" evidence="4">
    <location>
        <begin position="100"/>
        <end position="121"/>
    </location>
</feature>
<dbReference type="InterPro" id="IPR009057">
    <property type="entry name" value="Homeodomain-like_sf"/>
</dbReference>
<evidence type="ECO:0000256" key="1">
    <source>
        <dbReference type="ARBA" id="ARBA00023015"/>
    </source>
</evidence>
<evidence type="ECO:0000313" key="7">
    <source>
        <dbReference type="Proteomes" id="UP000271925"/>
    </source>
</evidence>
<protein>
    <submittedName>
        <fullName evidence="6">AraC family transcriptional regulator</fullName>
    </submittedName>
</protein>
<gene>
    <name evidence="6" type="ORF">EHT25_15860</name>
</gene>
<keyword evidence="4" id="KW-1133">Transmembrane helix</keyword>
<feature type="transmembrane region" description="Helical" evidence="4">
    <location>
        <begin position="141"/>
        <end position="158"/>
    </location>
</feature>
<comment type="caution">
    <text evidence="6">The sequence shown here is derived from an EMBL/GenBank/DDBJ whole genome shotgun (WGS) entry which is preliminary data.</text>
</comment>
<dbReference type="OrthoDB" id="5492415at2"/>
<dbReference type="EMBL" id="RQJO01000008">
    <property type="protein sequence ID" value="RRB04932.1"/>
    <property type="molecule type" value="Genomic_DNA"/>
</dbReference>
<keyword evidence="3" id="KW-0804">Transcription</keyword>
<name>A0A3P1BVB0_9BACT</name>
<evidence type="ECO:0000256" key="3">
    <source>
        <dbReference type="ARBA" id="ARBA00023163"/>
    </source>
</evidence>
<dbReference type="PROSITE" id="PS00041">
    <property type="entry name" value="HTH_ARAC_FAMILY_1"/>
    <property type="match status" value="1"/>
</dbReference>
<keyword evidence="2" id="KW-0238">DNA-binding</keyword>
<sequence length="376" mass="43527">MSIVLEQLSLIVIYAGIVQGVFVTLLLNNRSVRKSRANWFLSVLLLAMSFSIFHSTFMARLVHHFSIPSYTLGDPVFLLIAPLLWFYFREVMGQPVRFSFFVLLHFVPFLFAIFFSLLLKSFPAESPLIQYLAAHRGWKSIPFWVVVVLQSTGYLVFIQKKWLTYQKFIEQEVSNTENINLSWVRFFLGVFLGIMLFFLLLLLNVIHHGDMSWSARAIAVIFSLSIFALGYKGILQKQIFQIRIIQPPAEPATAVPETENREADPQVIDRLLRYMEEEKPYLDPELTLSSLAKQLQLSRSFLSQLINEGVGDNFYNFVNRYRVEQVKRFMNDPSMRHFNLLGLALEAGFKSKSTFNLIFKRFTGLTPSEYLQTVSK</sequence>
<dbReference type="GO" id="GO:0003700">
    <property type="term" value="F:DNA-binding transcription factor activity"/>
    <property type="evidence" value="ECO:0007669"/>
    <property type="project" value="InterPro"/>
</dbReference>
<feature type="transmembrane region" description="Helical" evidence="4">
    <location>
        <begin position="186"/>
        <end position="207"/>
    </location>
</feature>
<dbReference type="GO" id="GO:0043565">
    <property type="term" value="F:sequence-specific DNA binding"/>
    <property type="evidence" value="ECO:0007669"/>
    <property type="project" value="InterPro"/>
</dbReference>